<dbReference type="PANTHER" id="PTHR35983">
    <property type="entry name" value="UPF0166 PROTEIN TM_0021"/>
    <property type="match status" value="1"/>
</dbReference>
<dbReference type="InterPro" id="IPR003793">
    <property type="entry name" value="UPF0166"/>
</dbReference>
<dbReference type="EMBL" id="CP157743">
    <property type="protein sequence ID" value="XBS19071.1"/>
    <property type="molecule type" value="Genomic_DNA"/>
</dbReference>
<dbReference type="KEGG" id="mech:Q9L42_011895"/>
<dbReference type="RefSeq" id="WP_305908187.1">
    <property type="nucleotide sequence ID" value="NZ_CP157743.1"/>
</dbReference>
<protein>
    <submittedName>
        <fullName evidence="2">DUF190 domain-containing protein</fullName>
    </submittedName>
</protein>
<organism evidence="2 3">
    <name type="scientific">Methylomarinum roseum</name>
    <dbReference type="NCBI Taxonomy" id="3067653"/>
    <lineage>
        <taxon>Bacteria</taxon>
        <taxon>Pseudomonadati</taxon>
        <taxon>Pseudomonadota</taxon>
        <taxon>Gammaproteobacteria</taxon>
        <taxon>Methylococcales</taxon>
        <taxon>Methylococcaceae</taxon>
        <taxon>Methylomarinum</taxon>
    </lineage>
</organism>
<evidence type="ECO:0000256" key="1">
    <source>
        <dbReference type="ARBA" id="ARBA00010554"/>
    </source>
</evidence>
<gene>
    <name evidence="2" type="ORF">Q9L42_011895</name>
</gene>
<evidence type="ECO:0000313" key="3">
    <source>
        <dbReference type="Proteomes" id="UP001225378"/>
    </source>
</evidence>
<dbReference type="Pfam" id="PF02641">
    <property type="entry name" value="DUF190"/>
    <property type="match status" value="1"/>
</dbReference>
<reference evidence="2 3" key="1">
    <citation type="journal article" date="2024" name="Microbiology">
        <title>Methylomarinum rosea sp. nov., a novel halophilic methanotrophic bacterium from the hypersaline Lake Elton.</title>
        <authorList>
            <person name="Suleimanov R.Z."/>
            <person name="Oshkin I.Y."/>
            <person name="Danilova O.V."/>
            <person name="Suzina N.E."/>
            <person name="Dedysh S.N."/>
        </authorList>
    </citation>
    <scope>NUCLEOTIDE SEQUENCE [LARGE SCALE GENOMIC DNA]</scope>
    <source>
        <strain evidence="2 3">Ch1-1</strain>
    </source>
</reference>
<dbReference type="Proteomes" id="UP001225378">
    <property type="component" value="Chromosome"/>
</dbReference>
<name>A0AAU7NQZ9_9GAMM</name>
<comment type="similarity">
    <text evidence="1">Belongs to the UPF0166 family.</text>
</comment>
<proteinExistence type="inferred from homology"/>
<dbReference type="AlphaFoldDB" id="A0AAU7NQZ9"/>
<dbReference type="PANTHER" id="PTHR35983:SF1">
    <property type="entry name" value="UPF0166 PROTEIN TM_0021"/>
    <property type="match status" value="1"/>
</dbReference>
<sequence length="103" mass="11642">MNKEITIARVYSLEGHDQLNHILDILRDEEGILGATVTRGIAGFGVSKEIHTSTLLNLSLELPLIIEFYDETDKVLRAIEKLKQRLELKHIISWPATAHIDQA</sequence>
<dbReference type="SUPFAM" id="SSF54913">
    <property type="entry name" value="GlnB-like"/>
    <property type="match status" value="1"/>
</dbReference>
<dbReference type="InterPro" id="IPR011322">
    <property type="entry name" value="N-reg_PII-like_a/b"/>
</dbReference>
<evidence type="ECO:0000313" key="2">
    <source>
        <dbReference type="EMBL" id="XBS19071.1"/>
    </source>
</evidence>
<dbReference type="InterPro" id="IPR015867">
    <property type="entry name" value="N-reg_PII/ATP_PRibTrfase_C"/>
</dbReference>
<keyword evidence="3" id="KW-1185">Reference proteome</keyword>
<accession>A0AAU7NQZ9</accession>
<dbReference type="Gene3D" id="3.30.70.120">
    <property type="match status" value="1"/>
</dbReference>